<evidence type="ECO:0000313" key="10">
    <source>
        <dbReference type="EMBL" id="KAF7845227.1"/>
    </source>
</evidence>
<dbReference type="Proteomes" id="UP000634136">
    <property type="component" value="Unassembled WGS sequence"/>
</dbReference>
<dbReference type="SUPFAM" id="SSF52540">
    <property type="entry name" value="P-loop containing nucleoside triphosphate hydrolases"/>
    <property type="match status" value="1"/>
</dbReference>
<gene>
    <name evidence="10" type="ORF">G2W53_002132</name>
</gene>
<dbReference type="InterPro" id="IPR042197">
    <property type="entry name" value="Apaf_helical"/>
</dbReference>
<dbReference type="SUPFAM" id="SSF52058">
    <property type="entry name" value="L domain-like"/>
    <property type="match status" value="1"/>
</dbReference>
<keyword evidence="3" id="KW-0677">Repeat</keyword>
<evidence type="ECO:0000256" key="1">
    <source>
        <dbReference type="ARBA" id="ARBA00008894"/>
    </source>
</evidence>
<name>A0A834XK37_9FABA</name>
<feature type="domain" description="Disease resistance protein winged helix" evidence="9">
    <location>
        <begin position="700"/>
        <end position="770"/>
    </location>
</feature>
<feature type="domain" description="Disease resistance protein At4g27190-like leucine-rich repeats" evidence="8">
    <location>
        <begin position="57"/>
        <end position="186"/>
    </location>
</feature>
<protein>
    <submittedName>
        <fullName evidence="10">Putative disease resistance protein</fullName>
    </submittedName>
</protein>
<dbReference type="PRINTS" id="PR00364">
    <property type="entry name" value="DISEASERSIST"/>
</dbReference>
<keyword evidence="5" id="KW-0611">Plant defense</keyword>
<keyword evidence="2" id="KW-0433">Leucine-rich repeat</keyword>
<proteinExistence type="inferred from homology"/>
<dbReference type="AlphaFoldDB" id="A0A834XK37"/>
<dbReference type="PANTHER" id="PTHR33463:SF220">
    <property type="entry name" value="NB-ARC DOMAIN-CONTAINING PROTEIN"/>
    <property type="match status" value="1"/>
</dbReference>
<sequence length="1175" mass="135343">MHNSARRDLSIYVAFRNFERLELFEYPELKEIWYGQVRETQEDDNIEMQHGKVSSNLEELSLNGNDAMRILNGHCDKIFFTGIEILRLQYFQETPIMFLNDILERFPSTTMLQVRYSSFDTLFPSDEIGECNNKSPAQIKNLWLYQLKQLTNIWNDESLSDSIAEILEYLSVWDCSSLMRLAPPSISFKNLTALTVKDCKGLVYLMTSYTAKSLVLLKYLTIENCEMIEDVQDMDGQPYRNSLGVHYRILDQHLFFAPISEALNNTNHAIKCRHIMKVMRVSVFNEGKKTRIMEFVGTIWEATTCIWRCASKHGAYICDLKENLDELATQWNEVGRTYNDVKRRVEQAEITGHMERTEQVDGWLKSVDRIEEIVRVILQEDGPQTPNNCCCVASYKFGKKVTKTINDIEKLKATGQNFSNDVIVYQIPRGKVDEMPIGKTVGMDLMIDKVWDSIQKENVGIIGLYGMGGVGKTTLLKRINNEFAKRFHGFDVVIWVVVSKDHSTGKIMDVIRKKLHIAENLWINRSEDERVAEIYRVMKHKKFVLMLDDIWEQIDLQNLGVPLLEDNNRSKVLFTTRFENVCDQMQAQKIFKVECLTEKEALDLFCMKVGEESLNSHPKIPKLAQQIVTECQGLPLALITLGAAMAGRKSLEAWNHAIKEITSSPSEVPGMQDKVFYILKFSFDRLPTATHKKCFLYCALFPEDYKIVVNDLIDLMVGEGFLNDSGSIYDAYNHGKFVLESLKLACLLESDDDIIQGSIVKMHDVIRDMALWLARDEDQKKFKVLVEGEAVVAPVMSEPNVDLYKVVDRISIIEAEANWHIPPCPNLSTLIVRRKTCISNFSNFQCMNRLKVLDLSRNRRMLEIPSEIGHLIHLEFLNLSRTFIQKRFPIEMKNLKNLKVLLMEFVHFSLEILPLEVISSLERLRVFRFFSHDLFADSGSDQKPILEKLESLPLLEELSIEVQTATGMEKLLGSTKLLSCVRKMILNQIATSINMSSLLASMSKVKHLKQFVLNGISQTIMEDSAIDYTWHFGNLSSVDISYCHSLIHLTWVKYAPLLKYLSVGDYKSMEVVIEEDEDEDEEDKEKMDSILFSSLVCLNLWELPNLKIIHRRALPFACLKYMYISKCPNMKKLPLDSNSACKSLRDIGVEKQWWNNLEWEDEATKDLLQSKLTNI</sequence>
<dbReference type="InterPro" id="IPR027417">
    <property type="entry name" value="P-loop_NTPase"/>
</dbReference>
<dbReference type="PANTHER" id="PTHR33463">
    <property type="entry name" value="NB-ARC DOMAIN-CONTAINING PROTEIN-RELATED"/>
    <property type="match status" value="1"/>
</dbReference>
<dbReference type="OrthoDB" id="664960at2759"/>
<dbReference type="EMBL" id="JAAIUW010000001">
    <property type="protein sequence ID" value="KAF7845227.1"/>
    <property type="molecule type" value="Genomic_DNA"/>
</dbReference>
<evidence type="ECO:0000259" key="8">
    <source>
        <dbReference type="Pfam" id="PF23247"/>
    </source>
</evidence>
<dbReference type="InterPro" id="IPR058922">
    <property type="entry name" value="WHD_DRP"/>
</dbReference>
<feature type="domain" description="Disease resistance protein At4g27190-like leucine-rich repeats" evidence="8">
    <location>
        <begin position="1019"/>
        <end position="1133"/>
    </location>
</feature>
<evidence type="ECO:0000256" key="4">
    <source>
        <dbReference type="ARBA" id="ARBA00022741"/>
    </source>
</evidence>
<dbReference type="Pfam" id="PF23247">
    <property type="entry name" value="LRR_RPS2"/>
    <property type="match status" value="2"/>
</dbReference>
<dbReference type="Gene3D" id="1.10.8.430">
    <property type="entry name" value="Helical domain of apoptotic protease-activating factors"/>
    <property type="match status" value="1"/>
</dbReference>
<dbReference type="GO" id="GO:0043531">
    <property type="term" value="F:ADP binding"/>
    <property type="evidence" value="ECO:0007669"/>
    <property type="project" value="InterPro"/>
</dbReference>
<dbReference type="Gene3D" id="1.10.10.10">
    <property type="entry name" value="Winged helix-like DNA-binding domain superfamily/Winged helix DNA-binding domain"/>
    <property type="match status" value="1"/>
</dbReference>
<dbReference type="InterPro" id="IPR032675">
    <property type="entry name" value="LRR_dom_sf"/>
</dbReference>
<evidence type="ECO:0000256" key="2">
    <source>
        <dbReference type="ARBA" id="ARBA00022614"/>
    </source>
</evidence>
<dbReference type="GO" id="GO:0005524">
    <property type="term" value="F:ATP binding"/>
    <property type="evidence" value="ECO:0007669"/>
    <property type="project" value="UniProtKB-KW"/>
</dbReference>
<dbReference type="InterPro" id="IPR050905">
    <property type="entry name" value="Plant_NBS-LRR"/>
</dbReference>
<dbReference type="Gene3D" id="3.40.50.300">
    <property type="entry name" value="P-loop containing nucleotide triphosphate hydrolases"/>
    <property type="match status" value="1"/>
</dbReference>
<keyword evidence="4" id="KW-0547">Nucleotide-binding</keyword>
<evidence type="ECO:0000313" key="11">
    <source>
        <dbReference type="Proteomes" id="UP000634136"/>
    </source>
</evidence>
<keyword evidence="11" id="KW-1185">Reference proteome</keyword>
<evidence type="ECO:0000259" key="7">
    <source>
        <dbReference type="Pfam" id="PF00931"/>
    </source>
</evidence>
<evidence type="ECO:0000256" key="5">
    <source>
        <dbReference type="ARBA" id="ARBA00022821"/>
    </source>
</evidence>
<dbReference type="FunFam" id="3.40.50.300:FF:001091">
    <property type="entry name" value="Probable disease resistance protein At1g61300"/>
    <property type="match status" value="1"/>
</dbReference>
<keyword evidence="6" id="KW-0067">ATP-binding</keyword>
<dbReference type="GO" id="GO:0006952">
    <property type="term" value="P:defense response"/>
    <property type="evidence" value="ECO:0007669"/>
    <property type="project" value="UniProtKB-KW"/>
</dbReference>
<dbReference type="SUPFAM" id="SSF52047">
    <property type="entry name" value="RNI-like"/>
    <property type="match status" value="1"/>
</dbReference>
<dbReference type="InterPro" id="IPR002182">
    <property type="entry name" value="NB-ARC"/>
</dbReference>
<dbReference type="InterPro" id="IPR057135">
    <property type="entry name" value="At4g27190-like_LRR"/>
</dbReference>
<dbReference type="FunFam" id="1.10.10.10:FF:000322">
    <property type="entry name" value="Probable disease resistance protein At1g63360"/>
    <property type="match status" value="1"/>
</dbReference>
<dbReference type="Gene3D" id="3.80.10.10">
    <property type="entry name" value="Ribonuclease Inhibitor"/>
    <property type="match status" value="2"/>
</dbReference>
<dbReference type="InterPro" id="IPR036388">
    <property type="entry name" value="WH-like_DNA-bd_sf"/>
</dbReference>
<reference evidence="10" key="1">
    <citation type="submission" date="2020-09" db="EMBL/GenBank/DDBJ databases">
        <title>Genome-Enabled Discovery of Anthraquinone Biosynthesis in Senna tora.</title>
        <authorList>
            <person name="Kang S.-H."/>
            <person name="Pandey R.P."/>
            <person name="Lee C.-M."/>
            <person name="Sim J.-S."/>
            <person name="Jeong J.-T."/>
            <person name="Choi B.-S."/>
            <person name="Jung M."/>
            <person name="Ginzburg D."/>
            <person name="Zhao K."/>
            <person name="Won S.Y."/>
            <person name="Oh T.-J."/>
            <person name="Yu Y."/>
            <person name="Kim N.-H."/>
            <person name="Lee O.R."/>
            <person name="Lee T.-H."/>
            <person name="Bashyal P."/>
            <person name="Kim T.-S."/>
            <person name="Lee W.-H."/>
            <person name="Kawkins C."/>
            <person name="Kim C.-K."/>
            <person name="Kim J.S."/>
            <person name="Ahn B.O."/>
            <person name="Rhee S.Y."/>
            <person name="Sohng J.K."/>
        </authorList>
    </citation>
    <scope>NUCLEOTIDE SEQUENCE</scope>
    <source>
        <tissue evidence="10">Leaf</tissue>
    </source>
</reference>
<evidence type="ECO:0000259" key="9">
    <source>
        <dbReference type="Pfam" id="PF23559"/>
    </source>
</evidence>
<dbReference type="Pfam" id="PF00931">
    <property type="entry name" value="NB-ARC"/>
    <property type="match status" value="1"/>
</dbReference>
<evidence type="ECO:0000256" key="6">
    <source>
        <dbReference type="ARBA" id="ARBA00022840"/>
    </source>
</evidence>
<dbReference type="Pfam" id="PF23559">
    <property type="entry name" value="WHD_DRP"/>
    <property type="match status" value="1"/>
</dbReference>
<organism evidence="10 11">
    <name type="scientific">Senna tora</name>
    <dbReference type="NCBI Taxonomy" id="362788"/>
    <lineage>
        <taxon>Eukaryota</taxon>
        <taxon>Viridiplantae</taxon>
        <taxon>Streptophyta</taxon>
        <taxon>Embryophyta</taxon>
        <taxon>Tracheophyta</taxon>
        <taxon>Spermatophyta</taxon>
        <taxon>Magnoliopsida</taxon>
        <taxon>eudicotyledons</taxon>
        <taxon>Gunneridae</taxon>
        <taxon>Pentapetalae</taxon>
        <taxon>rosids</taxon>
        <taxon>fabids</taxon>
        <taxon>Fabales</taxon>
        <taxon>Fabaceae</taxon>
        <taxon>Caesalpinioideae</taxon>
        <taxon>Cassia clade</taxon>
        <taxon>Senna</taxon>
    </lineage>
</organism>
<feature type="domain" description="NB-ARC" evidence="7">
    <location>
        <begin position="446"/>
        <end position="614"/>
    </location>
</feature>
<comment type="similarity">
    <text evidence="1">Belongs to the disease resistance NB-LRR family.</text>
</comment>
<accession>A0A834XK37</accession>
<comment type="caution">
    <text evidence="10">The sequence shown here is derived from an EMBL/GenBank/DDBJ whole genome shotgun (WGS) entry which is preliminary data.</text>
</comment>
<dbReference type="FunFam" id="1.10.8.430:FF:000003">
    <property type="entry name" value="Probable disease resistance protein At5g66910"/>
    <property type="match status" value="1"/>
</dbReference>
<evidence type="ECO:0000256" key="3">
    <source>
        <dbReference type="ARBA" id="ARBA00022737"/>
    </source>
</evidence>